<keyword evidence="2" id="KW-0808">Transferase</keyword>
<gene>
    <name evidence="2" type="primary">ltrA</name>
    <name evidence="2" type="ORF">GCM10023336_37740</name>
</gene>
<dbReference type="Pfam" id="PF08388">
    <property type="entry name" value="GIIM"/>
    <property type="match status" value="1"/>
</dbReference>
<reference evidence="3" key="1">
    <citation type="journal article" date="2019" name="Int. J. Syst. Evol. Microbiol.">
        <title>The Global Catalogue of Microorganisms (GCM) 10K type strain sequencing project: providing services to taxonomists for standard genome sequencing and annotation.</title>
        <authorList>
            <consortium name="The Broad Institute Genomics Platform"/>
            <consortium name="The Broad Institute Genome Sequencing Center for Infectious Disease"/>
            <person name="Wu L."/>
            <person name="Ma J."/>
        </authorList>
    </citation>
    <scope>NUCLEOTIDE SEQUENCE [LARGE SCALE GENOMIC DNA]</scope>
    <source>
        <strain evidence="3">JCM 18410</strain>
    </source>
</reference>
<name>A0ABP9KNX4_9ACTN</name>
<dbReference type="InterPro" id="IPR000477">
    <property type="entry name" value="RT_dom"/>
</dbReference>
<evidence type="ECO:0000313" key="3">
    <source>
        <dbReference type="Proteomes" id="UP001500124"/>
    </source>
</evidence>
<dbReference type="InterPro" id="IPR030931">
    <property type="entry name" value="Group_II_RT_mat"/>
</dbReference>
<dbReference type="InterPro" id="IPR051083">
    <property type="entry name" value="GrpII_Intron_Splice-Mob/Def"/>
</dbReference>
<proteinExistence type="predicted"/>
<dbReference type="GO" id="GO:0003964">
    <property type="term" value="F:RNA-directed DNA polymerase activity"/>
    <property type="evidence" value="ECO:0007669"/>
    <property type="project" value="UniProtKB-KW"/>
</dbReference>
<protein>
    <submittedName>
        <fullName evidence="2">Group II intron reverse transcriptase/maturase</fullName>
    </submittedName>
</protein>
<comment type="caution">
    <text evidence="2">The sequence shown here is derived from an EMBL/GenBank/DDBJ whole genome shotgun (WGS) entry which is preliminary data.</text>
</comment>
<dbReference type="PROSITE" id="PS50878">
    <property type="entry name" value="RT_POL"/>
    <property type="match status" value="1"/>
</dbReference>
<keyword evidence="3" id="KW-1185">Reference proteome</keyword>
<dbReference type="SUPFAM" id="SSF56672">
    <property type="entry name" value="DNA/RNA polymerases"/>
    <property type="match status" value="1"/>
</dbReference>
<dbReference type="PANTHER" id="PTHR34047:SF8">
    <property type="entry name" value="PROTEIN YKFC"/>
    <property type="match status" value="1"/>
</dbReference>
<dbReference type="InterPro" id="IPR043502">
    <property type="entry name" value="DNA/RNA_pol_sf"/>
</dbReference>
<dbReference type="CDD" id="cd01651">
    <property type="entry name" value="RT_G2_intron"/>
    <property type="match status" value="1"/>
</dbReference>
<dbReference type="Pfam" id="PF00078">
    <property type="entry name" value="RVT_1"/>
    <property type="match status" value="1"/>
</dbReference>
<evidence type="ECO:0000259" key="1">
    <source>
        <dbReference type="PROSITE" id="PS50878"/>
    </source>
</evidence>
<dbReference type="Proteomes" id="UP001500124">
    <property type="component" value="Unassembled WGS sequence"/>
</dbReference>
<keyword evidence="2" id="KW-0548">Nucleotidyltransferase</keyword>
<keyword evidence="2" id="KW-0695">RNA-directed DNA polymerase</keyword>
<dbReference type="PANTHER" id="PTHR34047">
    <property type="entry name" value="NUCLEAR INTRON MATURASE 1, MITOCHONDRIAL-RELATED"/>
    <property type="match status" value="1"/>
</dbReference>
<dbReference type="InterPro" id="IPR013597">
    <property type="entry name" value="Mat_intron_G2"/>
</dbReference>
<feature type="domain" description="Reverse transcriptase" evidence="1">
    <location>
        <begin position="95"/>
        <end position="347"/>
    </location>
</feature>
<dbReference type="NCBIfam" id="TIGR04416">
    <property type="entry name" value="group_II_RT_mat"/>
    <property type="match status" value="1"/>
</dbReference>
<evidence type="ECO:0000313" key="2">
    <source>
        <dbReference type="EMBL" id="GAA5060836.1"/>
    </source>
</evidence>
<sequence>MPKDAPLNSGALLEMDPVGPRQRVSEMQAKLHRWAAADPGRRFDDLFNLVHDPATLIVAFDRVARNRGARTPGMDGLTAADVEERFGVPGFLDGLRAQLKRGSFRPLPVRERKIPKPGGSGKVRRLGIPVIADRVVQAALKLVLEPIFEADFKPVSYGFRPKRRAQDAIAEIHFYGTHGYRWVLDADIAACFDEIDHVALMDRVRMRVKDKRVLALVKAFLKSGLLTELGEHQETFTGTPQGGIISPLLANIALSVLDEHLHRAWEPDGELSTSGRRERRSAKGLPSWRLVRYADDFVVLVKGTRQDTEALREEIAQVLAPMGLRLSEAKTQLVHLSEGFDFLGFHIQWRRKRGTDKWYVYTFIADRPVRSVKAKIRTLTHRTSQQDLAVVLVNLNQVTHGWANYFRHAVAKRTFSNLDNLVWWRVIRLLQERHHWNWTDVRRRLTTPTGRWRPISAGEIELRKISAIPVTRYRYRGNKIPTPWTPAIT</sequence>
<accession>A0ABP9KNX4</accession>
<dbReference type="EMBL" id="BAABKC010000053">
    <property type="protein sequence ID" value="GAA5060836.1"/>
    <property type="molecule type" value="Genomic_DNA"/>
</dbReference>
<dbReference type="RefSeq" id="WP_345669391.1">
    <property type="nucleotide sequence ID" value="NZ_BAABKC010000053.1"/>
</dbReference>
<organism evidence="2 3">
    <name type="scientific">Streptomyces similanensis</name>
    <dbReference type="NCBI Taxonomy" id="1274988"/>
    <lineage>
        <taxon>Bacteria</taxon>
        <taxon>Bacillati</taxon>
        <taxon>Actinomycetota</taxon>
        <taxon>Actinomycetes</taxon>
        <taxon>Kitasatosporales</taxon>
        <taxon>Streptomycetaceae</taxon>
        <taxon>Streptomyces</taxon>
    </lineage>
</organism>